<dbReference type="GO" id="GO:0004867">
    <property type="term" value="F:serine-type endopeptidase inhibitor activity"/>
    <property type="evidence" value="ECO:0007669"/>
    <property type="project" value="InterPro"/>
</dbReference>
<dbReference type="Proteomes" id="UP000580250">
    <property type="component" value="Unassembled WGS sequence"/>
</dbReference>
<dbReference type="Gene3D" id="4.10.410.10">
    <property type="entry name" value="Pancreatic trypsin inhibitor Kunitz domain"/>
    <property type="match status" value="1"/>
</dbReference>
<sequence length="95" mass="11166">MSNIILHLTNLNVKFILRLFKKRCQKDKDEGNSDCKKPHPTKSWWYVKADKECKSFEYKGCGGNTNRFNSEKLCESICKVFFINLIYKQPQKTAV</sequence>
<dbReference type="InterPro" id="IPR036880">
    <property type="entry name" value="Kunitz_BPTI_sf"/>
</dbReference>
<proteinExistence type="predicted"/>
<accession>A0A6V7X7X7</accession>
<dbReference type="PROSITE" id="PS00280">
    <property type="entry name" value="BPTI_KUNITZ_1"/>
    <property type="match status" value="1"/>
</dbReference>
<dbReference type="PANTHER" id="PTHR47248:SF7">
    <property type="entry name" value="BPTI_KUNITZ INHIBITOR DOMAIN-CONTAINING PROTEIN"/>
    <property type="match status" value="1"/>
</dbReference>
<feature type="domain" description="BPTI/Kunitz inhibitor" evidence="1">
    <location>
        <begin position="24"/>
        <end position="78"/>
    </location>
</feature>
<dbReference type="AlphaFoldDB" id="A0A6V7X7X7"/>
<dbReference type="PANTHER" id="PTHR47248">
    <property type="entry name" value="PROTEIN CBG06772"/>
    <property type="match status" value="1"/>
</dbReference>
<dbReference type="PROSITE" id="PS50279">
    <property type="entry name" value="BPTI_KUNITZ_2"/>
    <property type="match status" value="1"/>
</dbReference>
<dbReference type="SMART" id="SM00131">
    <property type="entry name" value="KU"/>
    <property type="match status" value="1"/>
</dbReference>
<reference evidence="2 3" key="1">
    <citation type="submission" date="2020-08" db="EMBL/GenBank/DDBJ databases">
        <authorList>
            <person name="Koutsovoulos G."/>
            <person name="Danchin GJ E."/>
        </authorList>
    </citation>
    <scope>NUCLEOTIDE SEQUENCE [LARGE SCALE GENOMIC DNA]</scope>
</reference>
<dbReference type="CDD" id="cd00109">
    <property type="entry name" value="Kunitz-type"/>
    <property type="match status" value="1"/>
</dbReference>
<dbReference type="EMBL" id="CAJEWN010001214">
    <property type="protein sequence ID" value="CAD2195436.1"/>
    <property type="molecule type" value="Genomic_DNA"/>
</dbReference>
<evidence type="ECO:0000313" key="3">
    <source>
        <dbReference type="Proteomes" id="UP000580250"/>
    </source>
</evidence>
<dbReference type="InterPro" id="IPR020901">
    <property type="entry name" value="Prtase_inh_Kunz-CS"/>
</dbReference>
<dbReference type="SUPFAM" id="SSF57362">
    <property type="entry name" value="BPTI-like"/>
    <property type="match status" value="1"/>
</dbReference>
<evidence type="ECO:0000313" key="2">
    <source>
        <dbReference type="EMBL" id="CAD2195436.1"/>
    </source>
</evidence>
<protein>
    <recommendedName>
        <fullName evidence="1">BPTI/Kunitz inhibitor domain-containing protein</fullName>
    </recommendedName>
</protein>
<dbReference type="PRINTS" id="PR00759">
    <property type="entry name" value="BASICPTASE"/>
</dbReference>
<dbReference type="InterPro" id="IPR002223">
    <property type="entry name" value="Kunitz_BPTI"/>
</dbReference>
<comment type="caution">
    <text evidence="2">The sequence shown here is derived from an EMBL/GenBank/DDBJ whole genome shotgun (WGS) entry which is preliminary data.</text>
</comment>
<evidence type="ECO:0000259" key="1">
    <source>
        <dbReference type="PROSITE" id="PS50279"/>
    </source>
</evidence>
<dbReference type="Pfam" id="PF00014">
    <property type="entry name" value="Kunitz_BPTI"/>
    <property type="match status" value="1"/>
</dbReference>
<dbReference type="InterPro" id="IPR052861">
    <property type="entry name" value="BPTI/Kunitz_domain"/>
</dbReference>
<gene>
    <name evidence="2" type="ORF">MENT_LOCUS48524</name>
</gene>
<organism evidence="2 3">
    <name type="scientific">Meloidogyne enterolobii</name>
    <name type="common">Root-knot nematode worm</name>
    <name type="synonym">Meloidogyne mayaguensis</name>
    <dbReference type="NCBI Taxonomy" id="390850"/>
    <lineage>
        <taxon>Eukaryota</taxon>
        <taxon>Metazoa</taxon>
        <taxon>Ecdysozoa</taxon>
        <taxon>Nematoda</taxon>
        <taxon>Chromadorea</taxon>
        <taxon>Rhabditida</taxon>
        <taxon>Tylenchina</taxon>
        <taxon>Tylenchomorpha</taxon>
        <taxon>Tylenchoidea</taxon>
        <taxon>Meloidogynidae</taxon>
        <taxon>Meloidogyninae</taxon>
        <taxon>Meloidogyne</taxon>
    </lineage>
</organism>
<name>A0A6V7X7X7_MELEN</name>
<dbReference type="OrthoDB" id="4473401at2759"/>